<feature type="compositionally biased region" description="Polar residues" evidence="1">
    <location>
        <begin position="1"/>
        <end position="19"/>
    </location>
</feature>
<dbReference type="Gene3D" id="3.40.50.12370">
    <property type="match status" value="1"/>
</dbReference>
<reference evidence="2 3" key="1">
    <citation type="journal article" date="2015" name="Genome Announc.">
        <title>Draft genome sequence of a Halorubrum H3 strain isolated from the burlinskoye salt lake (Altai Krai, Russia).</title>
        <authorList>
            <person name="Rozanov A.S."/>
            <person name="Bryanskaya A.V."/>
            <person name="Malup T.K."/>
            <person name="Kotenko A.V."/>
            <person name="Peltek S.E."/>
        </authorList>
    </citation>
    <scope>NUCLEOTIDE SEQUENCE [LARGE SCALE GENOMIC DNA]</scope>
    <source>
        <strain evidence="2 3">H3</strain>
    </source>
</reference>
<feature type="region of interest" description="Disordered" evidence="1">
    <location>
        <begin position="1"/>
        <end position="30"/>
    </location>
</feature>
<comment type="caution">
    <text evidence="2">The sequence shown here is derived from an EMBL/GenBank/DDBJ whole genome shotgun (WGS) entry which is preliminary data.</text>
</comment>
<name>A0A0F8AW16_9EURY</name>
<dbReference type="SUPFAM" id="SSF52402">
    <property type="entry name" value="Adenine nucleotide alpha hydrolases-like"/>
    <property type="match status" value="1"/>
</dbReference>
<evidence type="ECO:0000313" key="3">
    <source>
        <dbReference type="Proteomes" id="UP000053331"/>
    </source>
</evidence>
<dbReference type="Proteomes" id="UP000053331">
    <property type="component" value="Unassembled WGS sequence"/>
</dbReference>
<sequence>MSDNSESSPVRISVQSETSGSDEDSRLRSGPVIQTPDYLVVVPLTDALLDSYTGINVRRFLQTAISLAADNGGRVLLLGVETVSNDETLDTIHEHVRSEQPSDDNGTTAVDSIEERRTQIAEMVELAQELDPDVSITATVRVVTDVTSGVLTVTERDSETAILLLRGVGLEDGWILNRSTIDAILADAECNVFVENVGTHGGEFPLYIPDIEDHTIAPLADSEPSPIDSILLPVGAGPHAALATEAARAVAHAADAPVTVLHVISSEASDDERADGEDILKFAEYVLGSEVSTTTELQAADTTAAAIAEAATEHDFVSIGAPEQKSLLEQLVFQSLQETLSEQIEATILMAHDTDATMRSLYYRWKQGTESIDDNEQSE</sequence>
<keyword evidence="3" id="KW-1185">Reference proteome</keyword>
<dbReference type="EMBL" id="JNFH02000001">
    <property type="protein sequence ID" value="KKF40146.1"/>
    <property type="molecule type" value="Genomic_DNA"/>
</dbReference>
<evidence type="ECO:0000256" key="1">
    <source>
        <dbReference type="SAM" id="MobiDB-lite"/>
    </source>
</evidence>
<organism evidence="2 3">
    <name type="scientific">Halorubrum saccharovorum</name>
    <dbReference type="NCBI Taxonomy" id="2248"/>
    <lineage>
        <taxon>Archaea</taxon>
        <taxon>Methanobacteriati</taxon>
        <taxon>Methanobacteriota</taxon>
        <taxon>Stenosarchaea group</taxon>
        <taxon>Halobacteria</taxon>
        <taxon>Halobacteriales</taxon>
        <taxon>Haloferacaceae</taxon>
        <taxon>Halorubrum</taxon>
    </lineage>
</organism>
<dbReference type="AlphaFoldDB" id="A0A0F8AW16"/>
<gene>
    <name evidence="2" type="ORF">FK85_23070</name>
</gene>
<accession>A0A0F8AW16</accession>
<evidence type="ECO:0000313" key="2">
    <source>
        <dbReference type="EMBL" id="KKF40146.1"/>
    </source>
</evidence>
<proteinExistence type="predicted"/>
<protein>
    <submittedName>
        <fullName evidence="2">Universal stress protein UspA</fullName>
    </submittedName>
</protein>